<feature type="transmembrane region" description="Helical" evidence="6">
    <location>
        <begin position="224"/>
        <end position="249"/>
    </location>
</feature>
<dbReference type="NCBIfam" id="TIGR00901">
    <property type="entry name" value="2A0125"/>
    <property type="match status" value="1"/>
</dbReference>
<dbReference type="CDD" id="cd17486">
    <property type="entry name" value="MFS_AmpG_like"/>
    <property type="match status" value="1"/>
</dbReference>
<dbReference type="GO" id="GO:0016020">
    <property type="term" value="C:membrane"/>
    <property type="evidence" value="ECO:0007669"/>
    <property type="project" value="UniProtKB-SubCell"/>
</dbReference>
<dbReference type="AlphaFoldDB" id="A0A0K6IRH7"/>
<name>A0A0K6IRH7_9PROT</name>
<feature type="transmembrane region" description="Helical" evidence="6">
    <location>
        <begin position="80"/>
        <end position="99"/>
    </location>
</feature>
<keyword evidence="4 6" id="KW-1133">Transmembrane helix</keyword>
<dbReference type="Pfam" id="PF07690">
    <property type="entry name" value="MFS_1"/>
    <property type="match status" value="1"/>
</dbReference>
<evidence type="ECO:0000256" key="5">
    <source>
        <dbReference type="ARBA" id="ARBA00023136"/>
    </source>
</evidence>
<feature type="transmembrane region" description="Helical" evidence="6">
    <location>
        <begin position="322"/>
        <end position="347"/>
    </location>
</feature>
<evidence type="ECO:0000313" key="8">
    <source>
        <dbReference type="Proteomes" id="UP000182108"/>
    </source>
</evidence>
<dbReference type="PANTHER" id="PTHR12778:SF10">
    <property type="entry name" value="MAJOR FACILITATOR SUPERFAMILY DOMAIN-CONTAINING PROTEIN 3"/>
    <property type="match status" value="1"/>
</dbReference>
<feature type="transmembrane region" description="Helical" evidence="6">
    <location>
        <begin position="289"/>
        <end position="310"/>
    </location>
</feature>
<sequence>MPAWLAPLLTRKMLICIFTGFASGLPLYLLINLLPAWLRSEGVDLKTIGFFALIQFPYTWKFLWSPLLDRFAPPLGRRRGWMLITQIGLLFCIGGLGGFDPRTHIFAISCLAALLAFCSATQDVALDAFRRELLAERELGLGNAVHVNAYRLAGLVPGSLSLILADRLPWNMVFWITALFILPGMAMALFIREPVVVDRPRTLRAACIEPWQEFIGRRGWRDAFWILAFLFFYKLGDSLATALSTPFYLDMGYGKTDIGLIAKHAGLWPAILGGLAGGLWMVRIGINRALWLFGLVQMFAILGFAWLAWLGPFSHVGTFERAALAGVISVEYLGVGLGTAAFTAFIARTTHPAYTATQFALFTSLAAVPRTVINAFAGVLAERLGWMNFFFCCVALAVPGMLLLKWIAPWNGERWGDSERRLDPSGGIGTMPLRSR</sequence>
<gene>
    <name evidence="7" type="ORF">Ga0061068_10295</name>
</gene>
<feature type="transmembrane region" description="Helical" evidence="6">
    <location>
        <begin position="386"/>
        <end position="404"/>
    </location>
</feature>
<feature type="transmembrane region" description="Helical" evidence="6">
    <location>
        <begin position="261"/>
        <end position="282"/>
    </location>
</feature>
<keyword evidence="8" id="KW-1185">Reference proteome</keyword>
<dbReference type="OrthoDB" id="5288738at2"/>
<dbReference type="Proteomes" id="UP000182108">
    <property type="component" value="Unassembled WGS sequence"/>
</dbReference>
<keyword evidence="2" id="KW-0813">Transport</keyword>
<feature type="transmembrane region" description="Helical" evidence="6">
    <location>
        <begin position="172"/>
        <end position="191"/>
    </location>
</feature>
<dbReference type="SUPFAM" id="SSF103473">
    <property type="entry name" value="MFS general substrate transporter"/>
    <property type="match status" value="1"/>
</dbReference>
<evidence type="ECO:0000256" key="3">
    <source>
        <dbReference type="ARBA" id="ARBA00022692"/>
    </source>
</evidence>
<evidence type="ECO:0000256" key="2">
    <source>
        <dbReference type="ARBA" id="ARBA00022448"/>
    </source>
</evidence>
<reference evidence="8" key="1">
    <citation type="submission" date="2015-08" db="EMBL/GenBank/DDBJ databases">
        <authorList>
            <person name="Babu N.S."/>
            <person name="Beckwith C.J."/>
            <person name="Beseler K.G."/>
            <person name="Brison A."/>
            <person name="Carone J.V."/>
            <person name="Caskin T.P."/>
            <person name="Diamond M."/>
            <person name="Durham M.E."/>
            <person name="Foxe J.M."/>
            <person name="Go M."/>
            <person name="Henderson B.A."/>
            <person name="Jones I.B."/>
            <person name="McGettigan J.A."/>
            <person name="Micheletti S.J."/>
            <person name="Nasrallah M.E."/>
            <person name="Ortiz D."/>
            <person name="Piller C.R."/>
            <person name="Privatt S.R."/>
            <person name="Schneider S.L."/>
            <person name="Sharp S."/>
            <person name="Smith T.C."/>
            <person name="Stanton J.D."/>
            <person name="Ullery H.E."/>
            <person name="Wilson R.J."/>
            <person name="Serrano M.G."/>
            <person name="Buck G."/>
            <person name="Lee V."/>
            <person name="Wang Y."/>
            <person name="Carvalho R."/>
            <person name="Voegtly L."/>
            <person name="Shi R."/>
            <person name="Duckworth R."/>
            <person name="Johnson A."/>
            <person name="Loviza R."/>
            <person name="Walstead R."/>
            <person name="Shah Z."/>
            <person name="Kiflezghi M."/>
            <person name="Wade K."/>
            <person name="Ball S.L."/>
            <person name="Bradley K.W."/>
            <person name="Asai D.J."/>
            <person name="Bowman C.A."/>
            <person name="Russell D.A."/>
            <person name="Pope W.H."/>
            <person name="Jacobs-Sera D."/>
            <person name="Hendrix R.W."/>
            <person name="Hatfull G.F."/>
        </authorList>
    </citation>
    <scope>NUCLEOTIDE SEQUENCE [LARGE SCALE GENOMIC DNA]</scope>
    <source>
        <strain evidence="8">JCM 19170</strain>
    </source>
</reference>
<evidence type="ECO:0000256" key="4">
    <source>
        <dbReference type="ARBA" id="ARBA00022989"/>
    </source>
</evidence>
<dbReference type="GO" id="GO:0022857">
    <property type="term" value="F:transmembrane transporter activity"/>
    <property type="evidence" value="ECO:0007669"/>
    <property type="project" value="InterPro"/>
</dbReference>
<dbReference type="InterPro" id="IPR004752">
    <property type="entry name" value="AmpG_permease/AT-1"/>
</dbReference>
<keyword evidence="5 6" id="KW-0472">Membrane</keyword>
<evidence type="ECO:0000256" key="1">
    <source>
        <dbReference type="ARBA" id="ARBA00004141"/>
    </source>
</evidence>
<proteinExistence type="predicted"/>
<accession>A0A0K6IRH7</accession>
<protein>
    <submittedName>
        <fullName evidence="7">AmpG-like permease</fullName>
    </submittedName>
</protein>
<dbReference type="Gene3D" id="1.20.1250.20">
    <property type="entry name" value="MFS general substrate transporter like domains"/>
    <property type="match status" value="2"/>
</dbReference>
<dbReference type="InterPro" id="IPR036259">
    <property type="entry name" value="MFS_trans_sf"/>
</dbReference>
<organism evidence="7 8">
    <name type="scientific">Tepidiphilus thermophilus</name>
    <dbReference type="NCBI Taxonomy" id="876478"/>
    <lineage>
        <taxon>Bacteria</taxon>
        <taxon>Pseudomonadati</taxon>
        <taxon>Pseudomonadota</taxon>
        <taxon>Hydrogenophilia</taxon>
        <taxon>Hydrogenophilales</taxon>
        <taxon>Hydrogenophilaceae</taxon>
        <taxon>Tepidiphilus</taxon>
    </lineage>
</organism>
<feature type="transmembrane region" description="Helical" evidence="6">
    <location>
        <begin position="12"/>
        <end position="36"/>
    </location>
</feature>
<dbReference type="RefSeq" id="WP_072247891.1">
    <property type="nucleotide sequence ID" value="NZ_CYHH01000002.1"/>
</dbReference>
<dbReference type="InterPro" id="IPR011701">
    <property type="entry name" value="MFS"/>
</dbReference>
<feature type="transmembrane region" description="Helical" evidence="6">
    <location>
        <begin position="359"/>
        <end position="380"/>
    </location>
</feature>
<keyword evidence="3 6" id="KW-0812">Transmembrane</keyword>
<evidence type="ECO:0000313" key="7">
    <source>
        <dbReference type="EMBL" id="CUB05688.1"/>
    </source>
</evidence>
<comment type="subcellular location">
    <subcellularLocation>
        <location evidence="1">Membrane</location>
        <topology evidence="1">Multi-pass membrane protein</topology>
    </subcellularLocation>
</comment>
<dbReference type="PANTHER" id="PTHR12778">
    <property type="entry name" value="SOLUTE CARRIER FAMILY 33 ACETYL-COA TRANSPORTER -RELATED"/>
    <property type="match status" value="1"/>
</dbReference>
<evidence type="ECO:0000256" key="6">
    <source>
        <dbReference type="SAM" id="Phobius"/>
    </source>
</evidence>
<dbReference type="EMBL" id="CYHH01000002">
    <property type="protein sequence ID" value="CUB05688.1"/>
    <property type="molecule type" value="Genomic_DNA"/>
</dbReference>
<feature type="transmembrane region" description="Helical" evidence="6">
    <location>
        <begin position="105"/>
        <end position="126"/>
    </location>
</feature>